<dbReference type="GO" id="GO:0008289">
    <property type="term" value="F:lipid binding"/>
    <property type="evidence" value="ECO:0007669"/>
    <property type="project" value="UniProtKB-KW"/>
</dbReference>
<dbReference type="InterPro" id="IPR001957">
    <property type="entry name" value="Chromosome_initiator_DnaA"/>
</dbReference>
<evidence type="ECO:0000256" key="7">
    <source>
        <dbReference type="ARBA" id="ARBA00023125"/>
    </source>
</evidence>
<reference evidence="14 15" key="1">
    <citation type="journal article" date="2016" name="Nat. Commun.">
        <title>Thousands of microbial genomes shed light on interconnected biogeochemical processes in an aquifer system.</title>
        <authorList>
            <person name="Anantharaman K."/>
            <person name="Brown C.T."/>
            <person name="Hug L.A."/>
            <person name="Sharon I."/>
            <person name="Castelle C.J."/>
            <person name="Probst A.J."/>
            <person name="Thomas B.C."/>
            <person name="Singh A."/>
            <person name="Wilkins M.J."/>
            <person name="Karaoz U."/>
            <person name="Brodie E.L."/>
            <person name="Williams K.H."/>
            <person name="Hubbard S.S."/>
            <person name="Banfield J.F."/>
        </authorList>
    </citation>
    <scope>NUCLEOTIDE SEQUENCE [LARGE SCALE GENOMIC DNA]</scope>
</reference>
<comment type="subcellular location">
    <subcellularLocation>
        <location evidence="8">Cytoplasm</location>
    </subcellularLocation>
</comment>
<dbReference type="InterPro" id="IPR038454">
    <property type="entry name" value="DnaA_N_sf"/>
</dbReference>
<dbReference type="PANTHER" id="PTHR30050:SF2">
    <property type="entry name" value="CHROMOSOMAL REPLICATION INITIATOR PROTEIN DNAA"/>
    <property type="match status" value="1"/>
</dbReference>
<dbReference type="Pfam" id="PF08299">
    <property type="entry name" value="Bac_DnaA_C"/>
    <property type="match status" value="1"/>
</dbReference>
<dbReference type="InterPro" id="IPR010921">
    <property type="entry name" value="Trp_repressor/repl_initiator"/>
</dbReference>
<dbReference type="Gene3D" id="3.30.300.180">
    <property type="match status" value="1"/>
</dbReference>
<evidence type="ECO:0000256" key="5">
    <source>
        <dbReference type="ARBA" id="ARBA00022840"/>
    </source>
</evidence>
<evidence type="ECO:0000256" key="6">
    <source>
        <dbReference type="ARBA" id="ARBA00023121"/>
    </source>
</evidence>
<dbReference type="Gene3D" id="1.10.8.60">
    <property type="match status" value="1"/>
</dbReference>
<evidence type="ECO:0000256" key="1">
    <source>
        <dbReference type="ARBA" id="ARBA00006583"/>
    </source>
</evidence>
<dbReference type="SUPFAM" id="SSF52540">
    <property type="entry name" value="P-loop containing nucleoside triphosphate hydrolases"/>
    <property type="match status" value="1"/>
</dbReference>
<dbReference type="STRING" id="1802214.A2908_00855"/>
<dbReference type="Proteomes" id="UP000176774">
    <property type="component" value="Unassembled WGS sequence"/>
</dbReference>
<feature type="binding site" evidence="8">
    <location>
        <position position="166"/>
    </location>
    <ligand>
        <name>ATP</name>
        <dbReference type="ChEBI" id="CHEBI:30616"/>
    </ligand>
</feature>
<dbReference type="SUPFAM" id="SSF48295">
    <property type="entry name" value="TrpR-like"/>
    <property type="match status" value="1"/>
</dbReference>
<organism evidence="14 15">
    <name type="scientific">Candidatus Staskawiczbacteria bacterium RIFCSPLOWO2_01_FULL_38_12b</name>
    <dbReference type="NCBI Taxonomy" id="1802214"/>
    <lineage>
        <taxon>Bacteria</taxon>
        <taxon>Candidatus Staskawicziibacteriota</taxon>
    </lineage>
</organism>
<comment type="caution">
    <text evidence="8">Lacks conserved residue(s) required for the propagation of feature annotation.</text>
</comment>
<keyword evidence="5 8" id="KW-0067">ATP-binding</keyword>
<feature type="region of interest" description="Domain I, interacts with DnaA modulators" evidence="8">
    <location>
        <begin position="1"/>
        <end position="95"/>
    </location>
</feature>
<dbReference type="GO" id="GO:0005737">
    <property type="term" value="C:cytoplasm"/>
    <property type="evidence" value="ECO:0007669"/>
    <property type="project" value="UniProtKB-SubCell"/>
</dbReference>
<feature type="binding site" evidence="8">
    <location>
        <position position="165"/>
    </location>
    <ligand>
        <name>ATP</name>
        <dbReference type="ChEBI" id="CHEBI:30616"/>
    </ligand>
</feature>
<dbReference type="PANTHER" id="PTHR30050">
    <property type="entry name" value="CHROMOSOMAL REPLICATION INITIATOR PROTEIN DNAA"/>
    <property type="match status" value="1"/>
</dbReference>
<dbReference type="InterPro" id="IPR020591">
    <property type="entry name" value="Chromosome_initiator_DnaA-like"/>
</dbReference>
<feature type="domain" description="Chromosomal replication initiator DnaA C-terminal" evidence="13">
    <location>
        <begin position="362"/>
        <end position="431"/>
    </location>
</feature>
<dbReference type="InterPro" id="IPR013159">
    <property type="entry name" value="DnaA_C"/>
</dbReference>
<dbReference type="InterPro" id="IPR003593">
    <property type="entry name" value="AAA+_ATPase"/>
</dbReference>
<dbReference type="NCBIfam" id="TIGR00362">
    <property type="entry name" value="DnaA"/>
    <property type="match status" value="1"/>
</dbReference>
<dbReference type="AlphaFoldDB" id="A0A1G2IGM0"/>
<dbReference type="InterPro" id="IPR013317">
    <property type="entry name" value="DnaA_dom"/>
</dbReference>
<keyword evidence="2 8" id="KW-0963">Cytoplasm</keyword>
<dbReference type="CDD" id="cd00009">
    <property type="entry name" value="AAA"/>
    <property type="match status" value="1"/>
</dbReference>
<feature type="binding site" evidence="8">
    <location>
        <position position="162"/>
    </location>
    <ligand>
        <name>ATP</name>
        <dbReference type="ChEBI" id="CHEBI:30616"/>
    </ligand>
</feature>
<dbReference type="EMBL" id="MHPA01000005">
    <property type="protein sequence ID" value="OGZ73884.1"/>
    <property type="molecule type" value="Genomic_DNA"/>
</dbReference>
<dbReference type="Pfam" id="PF11638">
    <property type="entry name" value="DnaA_N"/>
    <property type="match status" value="1"/>
</dbReference>
<protein>
    <recommendedName>
        <fullName evidence="8 9">Chromosomal replication initiator protein DnaA</fullName>
    </recommendedName>
</protein>
<dbReference type="GO" id="GO:0006275">
    <property type="term" value="P:regulation of DNA replication"/>
    <property type="evidence" value="ECO:0007669"/>
    <property type="project" value="UniProtKB-UniRule"/>
</dbReference>
<dbReference type="Gene3D" id="1.10.1750.10">
    <property type="match status" value="1"/>
</dbReference>
<comment type="function">
    <text evidence="8 10">Plays an essential role in the initiation and regulation of chromosomal replication. ATP-DnaA binds to the origin of replication (oriC) to initiate formation of the DNA replication initiation complex once per cell cycle. Binds the DnaA box (a 9 base pair repeat at the origin) and separates the double-stranded (ds)DNA. Forms a right-handed helical filament on oriC DNA; dsDNA binds to the exterior of the filament while single-stranded (ss)DNA is stabiized in the filament's interior. The ATP-DnaA-oriC complex binds and stabilizes one strand of the AT-rich DNA unwinding element (DUE), permitting loading of DNA polymerase. After initiation quickly degrades to an ADP-DnaA complex that is not apt for DNA replication. Binds acidic phospholipids.</text>
</comment>
<dbReference type="InterPro" id="IPR018312">
    <property type="entry name" value="Chromosome_initiator_DnaA_CS"/>
</dbReference>
<feature type="region of interest" description="Domain III, AAA+ region" evidence="8">
    <location>
        <begin position="118"/>
        <end position="334"/>
    </location>
</feature>
<dbReference type="HAMAP" id="MF_00377">
    <property type="entry name" value="DnaA_bact"/>
    <property type="match status" value="1"/>
</dbReference>
<evidence type="ECO:0000256" key="8">
    <source>
        <dbReference type="HAMAP-Rule" id="MF_00377"/>
    </source>
</evidence>
<dbReference type="SMART" id="SM00382">
    <property type="entry name" value="AAA"/>
    <property type="match status" value="1"/>
</dbReference>
<comment type="caution">
    <text evidence="14">The sequence shown here is derived from an EMBL/GenBank/DDBJ whole genome shotgun (WGS) entry which is preliminary data.</text>
</comment>
<dbReference type="InterPro" id="IPR024633">
    <property type="entry name" value="DnaA_N_dom"/>
</dbReference>
<evidence type="ECO:0000256" key="9">
    <source>
        <dbReference type="NCBIfam" id="TIGR00362"/>
    </source>
</evidence>
<comment type="similarity">
    <text evidence="1 8 11">Belongs to the DnaA family.</text>
</comment>
<keyword evidence="4 8" id="KW-0547">Nucleotide-binding</keyword>
<comment type="domain">
    <text evidence="8">Domain I is involved in oligomerization and binding regulators, domain II is flexibile and of varying length in different bacteria, domain III forms the AAA+ region, while domain IV binds dsDNA.</text>
</comment>
<evidence type="ECO:0000256" key="10">
    <source>
        <dbReference type="RuleBase" id="RU000577"/>
    </source>
</evidence>
<evidence type="ECO:0000256" key="2">
    <source>
        <dbReference type="ARBA" id="ARBA00022490"/>
    </source>
</evidence>
<accession>A0A1G2IGM0</accession>
<gene>
    <name evidence="8" type="primary">dnaA</name>
    <name evidence="14" type="ORF">A2908_00855</name>
</gene>
<dbReference type="SMART" id="SM00760">
    <property type="entry name" value="Bac_DnaA_C"/>
    <property type="match status" value="1"/>
</dbReference>
<dbReference type="GO" id="GO:0006270">
    <property type="term" value="P:DNA replication initiation"/>
    <property type="evidence" value="ECO:0007669"/>
    <property type="project" value="UniProtKB-UniRule"/>
</dbReference>
<keyword evidence="6 8" id="KW-0446">Lipid-binding</keyword>
<feature type="binding site" evidence="8">
    <location>
        <position position="164"/>
    </location>
    <ligand>
        <name>ATP</name>
        <dbReference type="ChEBI" id="CHEBI:30616"/>
    </ligand>
</feature>
<dbReference type="PROSITE" id="PS01008">
    <property type="entry name" value="DNAA"/>
    <property type="match status" value="1"/>
</dbReference>
<sequence length="455" mass="52751">MDNNELWQSVLAQMQFHISKANFATWFQNTEIISKEDEKITISVPNAFSKEWLKNKYYKLILKTIHELNSSIKELEFIIKPQALKKFTEKEVKETQESEKIEVGQLKFEEFKVNKETNLNPKYTFESFVVGSFNELAYAASLSVSENIGNTYNPLFIYGGVGLGKTHLIQAIGNKINDNPKKKRVKYISSEKFVSNIVSGIRNHNIDVFKASLSSIDVLIIDDIQFLAGKDKTQEEFFHTFNSLYEKNKQIILSSDRPPNAIPELEERLRSRFEGGMITDISLPDYETRLAILKTKLQEKNLKLPEDVLEYIASNVKKNIRELEGALNSLLIYYKTNNTIPNLETTKRLLKNFVFSPFNVASYKKIVEIVSKFYNLDEKSLFNPTRRKEIVRPRQIAMFLLREELKYSFPAIARKFGGKDHTTVIYAYKKILQESEINNKLTEELNIIKQRVYSG</sequence>
<evidence type="ECO:0000256" key="3">
    <source>
        <dbReference type="ARBA" id="ARBA00022705"/>
    </source>
</evidence>
<dbReference type="InterPro" id="IPR027417">
    <property type="entry name" value="P-loop_NTPase"/>
</dbReference>
<dbReference type="Gene3D" id="3.40.50.300">
    <property type="entry name" value="P-loop containing nucleotide triphosphate hydrolases"/>
    <property type="match status" value="1"/>
</dbReference>
<dbReference type="CDD" id="cd06571">
    <property type="entry name" value="Bac_DnaA_C"/>
    <property type="match status" value="1"/>
</dbReference>
<evidence type="ECO:0000313" key="14">
    <source>
        <dbReference type="EMBL" id="OGZ73884.1"/>
    </source>
</evidence>
<keyword evidence="3 8" id="KW-0235">DNA replication</keyword>
<dbReference type="Pfam" id="PF00308">
    <property type="entry name" value="Bac_DnaA"/>
    <property type="match status" value="1"/>
</dbReference>
<name>A0A1G2IGM0_9BACT</name>
<evidence type="ECO:0000259" key="12">
    <source>
        <dbReference type="SMART" id="SM00382"/>
    </source>
</evidence>
<comment type="subunit">
    <text evidence="8">Oligomerizes as a right-handed, spiral filament on DNA at oriC.</text>
</comment>
<feature type="region of interest" description="Domain IV, binds dsDNA" evidence="8">
    <location>
        <begin position="335"/>
        <end position="455"/>
    </location>
</feature>
<feature type="domain" description="AAA+ ATPase" evidence="12">
    <location>
        <begin position="151"/>
        <end position="283"/>
    </location>
</feature>
<evidence type="ECO:0000256" key="4">
    <source>
        <dbReference type="ARBA" id="ARBA00022741"/>
    </source>
</evidence>
<dbReference type="GO" id="GO:0005524">
    <property type="term" value="F:ATP binding"/>
    <property type="evidence" value="ECO:0007669"/>
    <property type="project" value="UniProtKB-UniRule"/>
</dbReference>
<evidence type="ECO:0000259" key="13">
    <source>
        <dbReference type="SMART" id="SM00760"/>
    </source>
</evidence>
<dbReference type="FunFam" id="3.40.50.300:FF:000668">
    <property type="entry name" value="Chromosomal replication initiator protein DnaA"/>
    <property type="match status" value="1"/>
</dbReference>
<dbReference type="GO" id="GO:0005886">
    <property type="term" value="C:plasma membrane"/>
    <property type="evidence" value="ECO:0007669"/>
    <property type="project" value="TreeGrafter"/>
</dbReference>
<proteinExistence type="inferred from homology"/>
<dbReference type="GO" id="GO:0003688">
    <property type="term" value="F:DNA replication origin binding"/>
    <property type="evidence" value="ECO:0007669"/>
    <property type="project" value="UniProtKB-UniRule"/>
</dbReference>
<dbReference type="PRINTS" id="PR00051">
    <property type="entry name" value="DNAA"/>
</dbReference>
<keyword evidence="7 8" id="KW-0238">DNA-binding</keyword>
<evidence type="ECO:0000313" key="15">
    <source>
        <dbReference type="Proteomes" id="UP000176774"/>
    </source>
</evidence>
<evidence type="ECO:0000256" key="11">
    <source>
        <dbReference type="RuleBase" id="RU004227"/>
    </source>
</evidence>